<reference evidence="4" key="1">
    <citation type="submission" date="2011-08" db="EMBL/GenBank/DDBJ databases">
        <title>The draft genome of Latimeria chalumnae.</title>
        <authorList>
            <person name="Di Palma F."/>
            <person name="Alfoldi J."/>
            <person name="Johnson J."/>
            <person name="Berlin A."/>
            <person name="Gnerre S."/>
            <person name="Jaffe D."/>
            <person name="MacCallum I."/>
            <person name="Young S."/>
            <person name="Walker B.J."/>
            <person name="Lander E."/>
            <person name="Lindblad-Toh K."/>
        </authorList>
    </citation>
    <scope>NUCLEOTIDE SEQUENCE [LARGE SCALE GENOMIC DNA]</scope>
    <source>
        <strain evidence="4">Wild caught</strain>
    </source>
</reference>
<dbReference type="PANTHER" id="PTHR13217">
    <property type="entry name" value="PLECKSTRIN HOMOLOGY DOMAIN-CONTAINING FAMILY G MEMBER 7"/>
    <property type="match status" value="1"/>
</dbReference>
<dbReference type="Gene3D" id="2.30.29.30">
    <property type="entry name" value="Pleckstrin-homology domain (PH domain)/Phosphotyrosine-binding domain (PTB)"/>
    <property type="match status" value="1"/>
</dbReference>
<evidence type="ECO:0000259" key="1">
    <source>
        <dbReference type="PROSITE" id="PS50003"/>
    </source>
</evidence>
<gene>
    <name evidence="3" type="primary">LOC102354757</name>
</gene>
<reference evidence="3" key="2">
    <citation type="submission" date="2025-08" db="UniProtKB">
        <authorList>
            <consortium name="Ensembl"/>
        </authorList>
    </citation>
    <scope>IDENTIFICATION</scope>
</reference>
<dbReference type="SUPFAM" id="SSF50729">
    <property type="entry name" value="PH domain-like"/>
    <property type="match status" value="1"/>
</dbReference>
<protein>
    <recommendedName>
        <fullName evidence="5">Pleckstrin homology and RhoGEF domain containing G5</fullName>
    </recommendedName>
</protein>
<dbReference type="HOGENOM" id="CLU_021968_0_0_1"/>
<keyword evidence="4" id="KW-1185">Reference proteome</keyword>
<dbReference type="STRING" id="7897.ENSLACP00000004427"/>
<dbReference type="PROSITE" id="PS50003">
    <property type="entry name" value="PH_DOMAIN"/>
    <property type="match status" value="1"/>
</dbReference>
<feature type="domain" description="DH" evidence="2">
    <location>
        <begin position="59"/>
        <end position="251"/>
    </location>
</feature>
<dbReference type="GO" id="GO:0030424">
    <property type="term" value="C:axon"/>
    <property type="evidence" value="ECO:0007669"/>
    <property type="project" value="TreeGrafter"/>
</dbReference>
<evidence type="ECO:0008006" key="5">
    <source>
        <dbReference type="Google" id="ProtNLM"/>
    </source>
</evidence>
<dbReference type="eggNOG" id="KOG3521">
    <property type="taxonomic scope" value="Eukaryota"/>
</dbReference>
<dbReference type="PROSITE" id="PS50010">
    <property type="entry name" value="DH_2"/>
    <property type="match status" value="1"/>
</dbReference>
<dbReference type="SMART" id="SM00325">
    <property type="entry name" value="RhoGEF"/>
    <property type="match status" value="1"/>
</dbReference>
<dbReference type="InterPro" id="IPR035899">
    <property type="entry name" value="DBL_dom_sf"/>
</dbReference>
<accession>H3A456</accession>
<evidence type="ECO:0000313" key="3">
    <source>
        <dbReference type="Ensembl" id="ENSLACP00000004427.1"/>
    </source>
</evidence>
<evidence type="ECO:0000259" key="2">
    <source>
        <dbReference type="PROSITE" id="PS50010"/>
    </source>
</evidence>
<dbReference type="GO" id="GO:0005886">
    <property type="term" value="C:plasma membrane"/>
    <property type="evidence" value="ECO:0007669"/>
    <property type="project" value="TreeGrafter"/>
</dbReference>
<dbReference type="InParanoid" id="H3A456"/>
<dbReference type="Gene3D" id="1.20.900.10">
    <property type="entry name" value="Dbl homology (DH) domain"/>
    <property type="match status" value="1"/>
</dbReference>
<dbReference type="Pfam" id="PF00621">
    <property type="entry name" value="RhoGEF"/>
    <property type="match status" value="1"/>
</dbReference>
<dbReference type="Bgee" id="ENSLACG00000003937">
    <property type="expression patterns" value="Expressed in post-anal tail muscle"/>
</dbReference>
<dbReference type="Proteomes" id="UP000008672">
    <property type="component" value="Unassembled WGS sequence"/>
</dbReference>
<evidence type="ECO:0000313" key="4">
    <source>
        <dbReference type="Proteomes" id="UP000008672"/>
    </source>
</evidence>
<reference evidence="3" key="3">
    <citation type="submission" date="2025-09" db="UniProtKB">
        <authorList>
            <consortium name="Ensembl"/>
        </authorList>
    </citation>
    <scope>IDENTIFICATION</scope>
</reference>
<dbReference type="CDD" id="cd13244">
    <property type="entry name" value="PH_PLEKHG5_G6"/>
    <property type="match status" value="1"/>
</dbReference>
<organism evidence="3 4">
    <name type="scientific">Latimeria chalumnae</name>
    <name type="common">Coelacanth</name>
    <dbReference type="NCBI Taxonomy" id="7897"/>
    <lineage>
        <taxon>Eukaryota</taxon>
        <taxon>Metazoa</taxon>
        <taxon>Chordata</taxon>
        <taxon>Craniata</taxon>
        <taxon>Vertebrata</taxon>
        <taxon>Euteleostomi</taxon>
        <taxon>Coelacanthiformes</taxon>
        <taxon>Coelacanthidae</taxon>
        <taxon>Latimeria</taxon>
    </lineage>
</organism>
<dbReference type="InterPro" id="IPR040181">
    <property type="entry name" value="PKHG5/7"/>
</dbReference>
<dbReference type="CDD" id="cd00160">
    <property type="entry name" value="RhoGEF"/>
    <property type="match status" value="1"/>
</dbReference>
<dbReference type="SMART" id="SM00233">
    <property type="entry name" value="PH"/>
    <property type="match status" value="1"/>
</dbReference>
<sequence>DSFQVERLKEALYSYSMFGLRQPQNHQKVREGEETRINLERSWKEIVEGYQKMTKKESHQQEAIWELLCTELSYMESLRVINDLFICGLLNLQEIGLLTQVKAELLFGNIQQLILTHQTIWKEVMSPAIQEARQTRKPFDPLHFAEGFRTFPEQFKPYIQYCLDEETCMKFARDQLKENELFNIYVRWAENHKQCGRLRLSDMLVKPHQRITKYPLLFKAILKRTDDPYTQEALINNITSMENFLRHINFQMQLKEEHQKLIITAKRIGGYEVVESSTDEVEKNVKKFCMLDLTSPIIGVGPENIRQLLLEGAMKMKDGKDSKMEVHCFLFTDVFLITKTGKKSEKGKVIRQPFMVEKMICQELKDPGSFLIIYLNEFHCAVSAFTLQAPNSRICKEWMNTILNAKKQLEKMKIKEECWAMELRRTLEDIESQ</sequence>
<dbReference type="GO" id="GO:0007266">
    <property type="term" value="P:Rho protein signal transduction"/>
    <property type="evidence" value="ECO:0007669"/>
    <property type="project" value="TreeGrafter"/>
</dbReference>
<feature type="domain" description="PH" evidence="1">
    <location>
        <begin position="307"/>
        <end position="407"/>
    </location>
</feature>
<dbReference type="SUPFAM" id="SSF48065">
    <property type="entry name" value="DBL homology domain (DH-domain)"/>
    <property type="match status" value="1"/>
</dbReference>
<dbReference type="OMA" id="LRDPRMC"/>
<dbReference type="GO" id="GO:0043542">
    <property type="term" value="P:endothelial cell migration"/>
    <property type="evidence" value="ECO:0007669"/>
    <property type="project" value="TreeGrafter"/>
</dbReference>
<dbReference type="EMBL" id="AFYH01247960">
    <property type="status" value="NOT_ANNOTATED_CDS"/>
    <property type="molecule type" value="Genomic_DNA"/>
</dbReference>
<dbReference type="InterPro" id="IPR001849">
    <property type="entry name" value="PH_domain"/>
</dbReference>
<dbReference type="InterPro" id="IPR055251">
    <property type="entry name" value="SOS1_NGEF_PH"/>
</dbReference>
<dbReference type="Pfam" id="PF22697">
    <property type="entry name" value="SOS1_NGEF_PH"/>
    <property type="match status" value="1"/>
</dbReference>
<dbReference type="AlphaFoldDB" id="H3A456"/>
<name>H3A456_LATCH</name>
<dbReference type="PANTHER" id="PTHR13217:SF10">
    <property type="entry name" value="PLECKSTRIN HOMOLOGY DOMAIN-CONTAINING FAMILY G MEMBER 6 ISOFORM X1"/>
    <property type="match status" value="1"/>
</dbReference>
<dbReference type="EMBL" id="AFYH01247963">
    <property type="status" value="NOT_ANNOTATED_CDS"/>
    <property type="molecule type" value="Genomic_DNA"/>
</dbReference>
<dbReference type="InterPro" id="IPR011993">
    <property type="entry name" value="PH-like_dom_sf"/>
</dbReference>
<dbReference type="InterPro" id="IPR000219">
    <property type="entry name" value="DH_dom"/>
</dbReference>
<dbReference type="GeneTree" id="ENSGT00510000046843"/>
<dbReference type="Ensembl" id="ENSLACT00000004465.1">
    <property type="protein sequence ID" value="ENSLACP00000004427.1"/>
    <property type="gene ID" value="ENSLACG00000003937.1"/>
</dbReference>
<dbReference type="EMBL" id="AFYH01247961">
    <property type="status" value="NOT_ANNOTATED_CDS"/>
    <property type="molecule type" value="Genomic_DNA"/>
</dbReference>
<dbReference type="GO" id="GO:0005085">
    <property type="term" value="F:guanyl-nucleotide exchange factor activity"/>
    <property type="evidence" value="ECO:0007669"/>
    <property type="project" value="InterPro"/>
</dbReference>
<proteinExistence type="predicted"/>
<dbReference type="GO" id="GO:0030139">
    <property type="term" value="C:endocytic vesicle"/>
    <property type="evidence" value="ECO:0007669"/>
    <property type="project" value="TreeGrafter"/>
</dbReference>
<dbReference type="EMBL" id="AFYH01247962">
    <property type="status" value="NOT_ANNOTATED_CDS"/>
    <property type="molecule type" value="Genomic_DNA"/>
</dbReference>